<gene>
    <name evidence="2" type="ORF">TNCT_652831</name>
</gene>
<comment type="caution">
    <text evidence="2">The sequence shown here is derived from an EMBL/GenBank/DDBJ whole genome shotgun (WGS) entry which is preliminary data.</text>
</comment>
<accession>A0A8X6H751</accession>
<reference evidence="2" key="1">
    <citation type="submission" date="2020-07" db="EMBL/GenBank/DDBJ databases">
        <title>Multicomponent nature underlies the extraordinary mechanical properties of spider dragline silk.</title>
        <authorList>
            <person name="Kono N."/>
            <person name="Nakamura H."/>
            <person name="Mori M."/>
            <person name="Yoshida Y."/>
            <person name="Ohtoshi R."/>
            <person name="Malay A.D."/>
            <person name="Moran D.A.P."/>
            <person name="Tomita M."/>
            <person name="Numata K."/>
            <person name="Arakawa K."/>
        </authorList>
    </citation>
    <scope>NUCLEOTIDE SEQUENCE</scope>
</reference>
<dbReference type="AlphaFoldDB" id="A0A8X6H751"/>
<feature type="region of interest" description="Disordered" evidence="1">
    <location>
        <begin position="26"/>
        <end position="55"/>
    </location>
</feature>
<dbReference type="EMBL" id="BMAO01017744">
    <property type="protein sequence ID" value="GFR18103.1"/>
    <property type="molecule type" value="Genomic_DNA"/>
</dbReference>
<keyword evidence="3" id="KW-1185">Reference proteome</keyword>
<proteinExistence type="predicted"/>
<sequence length="74" mass="8163">MRSKKLCHEVVVRERSFLIDSAVDLPSNESGDVPPTQSRVRMPEGKDGGRGGPHGSWVLCSEPRMWGLGAACRW</sequence>
<name>A0A8X6H751_TRICU</name>
<organism evidence="2 3">
    <name type="scientific">Trichonephila clavata</name>
    <name type="common">Joro spider</name>
    <name type="synonym">Nephila clavata</name>
    <dbReference type="NCBI Taxonomy" id="2740835"/>
    <lineage>
        <taxon>Eukaryota</taxon>
        <taxon>Metazoa</taxon>
        <taxon>Ecdysozoa</taxon>
        <taxon>Arthropoda</taxon>
        <taxon>Chelicerata</taxon>
        <taxon>Arachnida</taxon>
        <taxon>Araneae</taxon>
        <taxon>Araneomorphae</taxon>
        <taxon>Entelegynae</taxon>
        <taxon>Araneoidea</taxon>
        <taxon>Nephilidae</taxon>
        <taxon>Trichonephila</taxon>
    </lineage>
</organism>
<evidence type="ECO:0000256" key="1">
    <source>
        <dbReference type="SAM" id="MobiDB-lite"/>
    </source>
</evidence>
<evidence type="ECO:0000313" key="2">
    <source>
        <dbReference type="EMBL" id="GFR18103.1"/>
    </source>
</evidence>
<protein>
    <submittedName>
        <fullName evidence="2">Uncharacterized protein</fullName>
    </submittedName>
</protein>
<feature type="compositionally biased region" description="Polar residues" evidence="1">
    <location>
        <begin position="27"/>
        <end position="39"/>
    </location>
</feature>
<evidence type="ECO:0000313" key="3">
    <source>
        <dbReference type="Proteomes" id="UP000887116"/>
    </source>
</evidence>
<dbReference type="Proteomes" id="UP000887116">
    <property type="component" value="Unassembled WGS sequence"/>
</dbReference>